<proteinExistence type="inferred from homology"/>
<dbReference type="EMBL" id="ML996192">
    <property type="protein sequence ID" value="KAF2731618.1"/>
    <property type="molecule type" value="Genomic_DNA"/>
</dbReference>
<name>A0A9P4QUL2_9PLEO</name>
<comment type="similarity">
    <text evidence="1">Belongs to the amidase family.</text>
</comment>
<gene>
    <name evidence="3" type="ORF">EJ04DRAFT_545117</name>
</gene>
<evidence type="ECO:0000313" key="3">
    <source>
        <dbReference type="EMBL" id="KAF2731618.1"/>
    </source>
</evidence>
<dbReference type="InterPro" id="IPR020556">
    <property type="entry name" value="Amidase_CS"/>
</dbReference>
<evidence type="ECO:0000256" key="1">
    <source>
        <dbReference type="ARBA" id="ARBA00009199"/>
    </source>
</evidence>
<evidence type="ECO:0000259" key="2">
    <source>
        <dbReference type="Pfam" id="PF01425"/>
    </source>
</evidence>
<dbReference type="InterPro" id="IPR023631">
    <property type="entry name" value="Amidase_dom"/>
</dbReference>
<dbReference type="Pfam" id="PF01425">
    <property type="entry name" value="Amidase"/>
    <property type="match status" value="1"/>
</dbReference>
<dbReference type="SUPFAM" id="SSF75304">
    <property type="entry name" value="Amidase signature (AS) enzymes"/>
    <property type="match status" value="1"/>
</dbReference>
<dbReference type="PANTHER" id="PTHR11895:SF67">
    <property type="entry name" value="AMIDASE DOMAIN-CONTAINING PROTEIN"/>
    <property type="match status" value="1"/>
</dbReference>
<organism evidence="3 4">
    <name type="scientific">Polyplosphaeria fusca</name>
    <dbReference type="NCBI Taxonomy" id="682080"/>
    <lineage>
        <taxon>Eukaryota</taxon>
        <taxon>Fungi</taxon>
        <taxon>Dikarya</taxon>
        <taxon>Ascomycota</taxon>
        <taxon>Pezizomycotina</taxon>
        <taxon>Dothideomycetes</taxon>
        <taxon>Pleosporomycetidae</taxon>
        <taxon>Pleosporales</taxon>
        <taxon>Tetraplosphaeriaceae</taxon>
        <taxon>Polyplosphaeria</taxon>
    </lineage>
</organism>
<evidence type="ECO:0000313" key="4">
    <source>
        <dbReference type="Proteomes" id="UP000799444"/>
    </source>
</evidence>
<dbReference type="Gene3D" id="3.90.1300.10">
    <property type="entry name" value="Amidase signature (AS) domain"/>
    <property type="match status" value="1"/>
</dbReference>
<feature type="domain" description="Amidase" evidence="2">
    <location>
        <begin position="141"/>
        <end position="548"/>
    </location>
</feature>
<dbReference type="PROSITE" id="PS00571">
    <property type="entry name" value="AMIDASES"/>
    <property type="match status" value="1"/>
</dbReference>
<dbReference type="OrthoDB" id="421993at2759"/>
<dbReference type="InterPro" id="IPR036928">
    <property type="entry name" value="AS_sf"/>
</dbReference>
<dbReference type="PANTHER" id="PTHR11895">
    <property type="entry name" value="TRANSAMIDASE"/>
    <property type="match status" value="1"/>
</dbReference>
<dbReference type="InterPro" id="IPR000120">
    <property type="entry name" value="Amidase"/>
</dbReference>
<dbReference type="Proteomes" id="UP000799444">
    <property type="component" value="Unassembled WGS sequence"/>
</dbReference>
<accession>A0A9P4QUL2</accession>
<protein>
    <submittedName>
        <fullName evidence="3">Amidase signature enzyme</fullName>
    </submittedName>
</protein>
<reference evidence="3" key="1">
    <citation type="journal article" date="2020" name="Stud. Mycol.">
        <title>101 Dothideomycetes genomes: a test case for predicting lifestyles and emergence of pathogens.</title>
        <authorList>
            <person name="Haridas S."/>
            <person name="Albert R."/>
            <person name="Binder M."/>
            <person name="Bloem J."/>
            <person name="Labutti K."/>
            <person name="Salamov A."/>
            <person name="Andreopoulos B."/>
            <person name="Baker S."/>
            <person name="Barry K."/>
            <person name="Bills G."/>
            <person name="Bluhm B."/>
            <person name="Cannon C."/>
            <person name="Castanera R."/>
            <person name="Culley D."/>
            <person name="Daum C."/>
            <person name="Ezra D."/>
            <person name="Gonzalez J."/>
            <person name="Henrissat B."/>
            <person name="Kuo A."/>
            <person name="Liang C."/>
            <person name="Lipzen A."/>
            <person name="Lutzoni F."/>
            <person name="Magnuson J."/>
            <person name="Mondo S."/>
            <person name="Nolan M."/>
            <person name="Ohm R."/>
            <person name="Pangilinan J."/>
            <person name="Park H.-J."/>
            <person name="Ramirez L."/>
            <person name="Alfaro M."/>
            <person name="Sun H."/>
            <person name="Tritt A."/>
            <person name="Yoshinaga Y."/>
            <person name="Zwiers L.-H."/>
            <person name="Turgeon B."/>
            <person name="Goodwin S."/>
            <person name="Spatafora J."/>
            <person name="Crous P."/>
            <person name="Grigoriev I."/>
        </authorList>
    </citation>
    <scope>NUCLEOTIDE SEQUENCE</scope>
    <source>
        <strain evidence="3">CBS 125425</strain>
    </source>
</reference>
<sequence length="582" mass="63583">MAPRVELPTGFFNYPSPTAHDIPYQQHAPPANPVIRGLPLYYLSSIVAALPFAQSFLWNNAGFNKLRSRAELDHVEARYDPTVIPIPTPSHEPIASYTAESSLRVPNGHFHAAFKAGRLTPIDVAESLLPLIRRDVEKRSPHSTAFVQSQIELVKQAAEASTRRYRNGTPLGVLDGIPFAVKDETDVRGYKRHVGTKHDYTKSKDVETSWCVKKLEEQGAVMMGKLSMHELGLDTTNNNPNWGTPLNPYNEKYYTGGSSGGAAYAVAQGIVPFAVGSDGGGSIRIPSNYCGIYGLKPSHGRVSIAPLHQTDISTVVQGPLAGNMVDLEVSYRVLAQPDPSHPSSRLFAPPRPLTTPRSKKLGIYKPWLDRADPPVKQACQEALNYLLKLGYEVVDITIPLVHEGQLAHAMTILNETLASQPDVSDISSPNAVLLKVASQTPARDLLLAQRLRHLIMQHLAYLFQVHPGLIIVTPTTPNAGIPIGEGDLSYGVSDGNTAVRNMEYVWLANFTGVPCIQFPVGYVEPRQGKGKIPVGLSGNGEWGAEEELIAFGYDGERYLNEAFDGGRVRPEAWVDVLDNKSQ</sequence>
<comment type="caution">
    <text evidence="3">The sequence shown here is derived from an EMBL/GenBank/DDBJ whole genome shotgun (WGS) entry which is preliminary data.</text>
</comment>
<dbReference type="GO" id="GO:0003824">
    <property type="term" value="F:catalytic activity"/>
    <property type="evidence" value="ECO:0007669"/>
    <property type="project" value="InterPro"/>
</dbReference>
<dbReference type="AlphaFoldDB" id="A0A9P4QUL2"/>
<keyword evidence="4" id="KW-1185">Reference proteome</keyword>